<feature type="compositionally biased region" description="Basic and acidic residues" evidence="2">
    <location>
        <begin position="228"/>
        <end position="239"/>
    </location>
</feature>
<organism evidence="4 5">
    <name type="scientific">Polarella glacialis</name>
    <name type="common">Dinoflagellate</name>
    <dbReference type="NCBI Taxonomy" id="89957"/>
    <lineage>
        <taxon>Eukaryota</taxon>
        <taxon>Sar</taxon>
        <taxon>Alveolata</taxon>
        <taxon>Dinophyceae</taxon>
        <taxon>Suessiales</taxon>
        <taxon>Suessiaceae</taxon>
        <taxon>Polarella</taxon>
    </lineage>
</organism>
<dbReference type="SUPFAM" id="SSF47473">
    <property type="entry name" value="EF-hand"/>
    <property type="match status" value="1"/>
</dbReference>
<sequence>MTGVLMDRVLAIYRQVDTDGDGFISKPELEGMLTTVGMTAEKAGKLFDAADHDHSGAIDFEEFCTWLFYDGARDAMKVSVDKGAVQAWNVKTLPLIVGDVICFAMHEKTLSEDYSYDVCFASPDATSAATPLLEEVSRKAVDRPGDDDSADRVFKFKVLLPGSVKVQIKQTPPPCIAPPASTVGGDAQTEPARRNSAPVPQKRSLTATPAGASSASTLELQEPGGENGKVEGKPKEAEPKAAPSAPSSPPAVADFTLNIETAKDKGKTDWLAWGADCNWIKVPAKDQLKTNKKLGPVASKRLGWIQEVFEPKGKKLHVQATYCFSLVEDPTQ</sequence>
<dbReference type="CDD" id="cd00051">
    <property type="entry name" value="EFh"/>
    <property type="match status" value="1"/>
</dbReference>
<feature type="compositionally biased region" description="Low complexity" evidence="2">
    <location>
        <begin position="240"/>
        <end position="251"/>
    </location>
</feature>
<feature type="domain" description="EF-hand" evidence="3">
    <location>
        <begin position="41"/>
        <end position="73"/>
    </location>
</feature>
<evidence type="ECO:0000256" key="2">
    <source>
        <dbReference type="SAM" id="MobiDB-lite"/>
    </source>
</evidence>
<dbReference type="EMBL" id="CAJNNV010027118">
    <property type="protein sequence ID" value="CAE8619495.1"/>
    <property type="molecule type" value="Genomic_DNA"/>
</dbReference>
<accession>A0A813FZH7</accession>
<dbReference type="InterPro" id="IPR011992">
    <property type="entry name" value="EF-hand-dom_pair"/>
</dbReference>
<dbReference type="PROSITE" id="PS50222">
    <property type="entry name" value="EF_HAND_2"/>
    <property type="match status" value="2"/>
</dbReference>
<proteinExistence type="predicted"/>
<evidence type="ECO:0000313" key="5">
    <source>
        <dbReference type="Proteomes" id="UP000654075"/>
    </source>
</evidence>
<evidence type="ECO:0000313" key="4">
    <source>
        <dbReference type="EMBL" id="CAE8619495.1"/>
    </source>
</evidence>
<feature type="region of interest" description="Disordered" evidence="2">
    <location>
        <begin position="169"/>
        <end position="251"/>
    </location>
</feature>
<gene>
    <name evidence="4" type="ORF">PGLA1383_LOCUS37083</name>
</gene>
<keyword evidence="1" id="KW-0106">Calcium</keyword>
<comment type="caution">
    <text evidence="4">The sequence shown here is derived from an EMBL/GenBank/DDBJ whole genome shotgun (WGS) entry which is preliminary data.</text>
</comment>
<name>A0A813FZH7_POLGL</name>
<dbReference type="InterPro" id="IPR002048">
    <property type="entry name" value="EF_hand_dom"/>
</dbReference>
<dbReference type="Pfam" id="PF13499">
    <property type="entry name" value="EF-hand_7"/>
    <property type="match status" value="1"/>
</dbReference>
<dbReference type="OrthoDB" id="434542at2759"/>
<dbReference type="AlphaFoldDB" id="A0A813FZH7"/>
<dbReference type="GO" id="GO:0005509">
    <property type="term" value="F:calcium ion binding"/>
    <property type="evidence" value="ECO:0007669"/>
    <property type="project" value="InterPro"/>
</dbReference>
<protein>
    <recommendedName>
        <fullName evidence="3">EF-hand domain-containing protein</fullName>
    </recommendedName>
</protein>
<feature type="domain" description="EF-hand" evidence="3">
    <location>
        <begin position="4"/>
        <end position="39"/>
    </location>
</feature>
<dbReference type="SMART" id="SM00054">
    <property type="entry name" value="EFh"/>
    <property type="match status" value="2"/>
</dbReference>
<dbReference type="Proteomes" id="UP000654075">
    <property type="component" value="Unassembled WGS sequence"/>
</dbReference>
<evidence type="ECO:0000256" key="1">
    <source>
        <dbReference type="ARBA" id="ARBA00022837"/>
    </source>
</evidence>
<dbReference type="Gene3D" id="1.10.238.10">
    <property type="entry name" value="EF-hand"/>
    <property type="match status" value="1"/>
</dbReference>
<reference evidence="4" key="1">
    <citation type="submission" date="2021-02" db="EMBL/GenBank/DDBJ databases">
        <authorList>
            <person name="Dougan E. K."/>
            <person name="Rhodes N."/>
            <person name="Thang M."/>
            <person name="Chan C."/>
        </authorList>
    </citation>
    <scope>NUCLEOTIDE SEQUENCE</scope>
</reference>
<dbReference type="InterPro" id="IPR018247">
    <property type="entry name" value="EF_Hand_1_Ca_BS"/>
</dbReference>
<dbReference type="PROSITE" id="PS00018">
    <property type="entry name" value="EF_HAND_1"/>
    <property type="match status" value="2"/>
</dbReference>
<feature type="compositionally biased region" description="Low complexity" evidence="2">
    <location>
        <begin position="204"/>
        <end position="217"/>
    </location>
</feature>
<evidence type="ECO:0000259" key="3">
    <source>
        <dbReference type="PROSITE" id="PS50222"/>
    </source>
</evidence>
<keyword evidence="5" id="KW-1185">Reference proteome</keyword>